<dbReference type="HAMAP" id="MF_01914">
    <property type="entry name" value="LPS_assembly_LptA"/>
    <property type="match status" value="1"/>
</dbReference>
<dbReference type="InterPro" id="IPR052037">
    <property type="entry name" value="LPS_export_LptA"/>
</dbReference>
<comment type="subunit">
    <text evidence="4">Component of the lipopolysaccharide transport and assembly complex.</text>
</comment>
<keyword evidence="3 4" id="KW-0574">Periplasm</keyword>
<sequence precursor="true">MPFPTLTHLCQAMLLTLAACAGVAAWAEKADRDKPMNVEADALRHEDGRQTSVFTGNVVVTKGSILIRGQQIEVRQGAQGQQFGIVLGNAQQQAFFRQKRDVVDEHIEGVADRIEYNSQADTVKFIGRAVLRRYRGSNLNDETAGNTIVYDNGADVFTVDGGTATTAATPNNPGGRVRAMLTPVPKADASATAPANSPAPVLKPSPSMGPGKQ</sequence>
<evidence type="ECO:0000256" key="2">
    <source>
        <dbReference type="ARBA" id="ARBA00022729"/>
    </source>
</evidence>
<keyword evidence="2 4" id="KW-0732">Signal</keyword>
<keyword evidence="1 4" id="KW-0813">Transport</keyword>
<feature type="signal peptide" evidence="4">
    <location>
        <begin position="1"/>
        <end position="21"/>
    </location>
</feature>
<dbReference type="Pfam" id="PF03968">
    <property type="entry name" value="LptD_N"/>
    <property type="match status" value="1"/>
</dbReference>
<comment type="caution">
    <text evidence="7">The sequence shown here is derived from an EMBL/GenBank/DDBJ whole genome shotgun (WGS) entry which is preliminary data.</text>
</comment>
<comment type="function">
    <text evidence="4">Involved in the assembly of lipopolysaccharide (LPS). Required for the translocation of LPS from the inner membrane to the outer membrane.</text>
</comment>
<keyword evidence="8" id="KW-1185">Reference proteome</keyword>
<comment type="subcellular location">
    <subcellularLocation>
        <location evidence="4">Periplasm</location>
    </subcellularLocation>
</comment>
<gene>
    <name evidence="4 7" type="primary">lptA</name>
    <name evidence="7" type="ORF">ACFQPB_09975</name>
</gene>
<evidence type="ECO:0000256" key="1">
    <source>
        <dbReference type="ARBA" id="ARBA00022448"/>
    </source>
</evidence>
<evidence type="ECO:0000256" key="4">
    <source>
        <dbReference type="HAMAP-Rule" id="MF_01914"/>
    </source>
</evidence>
<accession>A0ABW2QKJ2</accession>
<feature type="domain" description="Organic solvent tolerance-like N-terminal" evidence="6">
    <location>
        <begin position="37"/>
        <end position="152"/>
    </location>
</feature>
<feature type="region of interest" description="Disordered" evidence="5">
    <location>
        <begin position="184"/>
        <end position="213"/>
    </location>
</feature>
<protein>
    <recommendedName>
        <fullName evidence="4">Lipopolysaccharide export system protein LptA</fullName>
    </recommendedName>
</protein>
<comment type="similarity">
    <text evidence="4">Belongs to the LptA family.</text>
</comment>
<dbReference type="Proteomes" id="UP001596501">
    <property type="component" value="Unassembled WGS sequence"/>
</dbReference>
<evidence type="ECO:0000259" key="6">
    <source>
        <dbReference type="Pfam" id="PF03968"/>
    </source>
</evidence>
<dbReference type="PANTHER" id="PTHR36504">
    <property type="entry name" value="LIPOPOLYSACCHARIDE EXPORT SYSTEM PROTEIN LPTA"/>
    <property type="match status" value="1"/>
</dbReference>
<dbReference type="RefSeq" id="WP_382197759.1">
    <property type="nucleotide sequence ID" value="NZ_JBHTCA010000005.1"/>
</dbReference>
<evidence type="ECO:0000313" key="8">
    <source>
        <dbReference type="Proteomes" id="UP001596501"/>
    </source>
</evidence>
<dbReference type="PANTHER" id="PTHR36504:SF1">
    <property type="entry name" value="LIPOPOLYSACCHARIDE EXPORT SYSTEM PROTEIN LPTA"/>
    <property type="match status" value="1"/>
</dbReference>
<evidence type="ECO:0000256" key="3">
    <source>
        <dbReference type="ARBA" id="ARBA00022764"/>
    </source>
</evidence>
<evidence type="ECO:0000313" key="7">
    <source>
        <dbReference type="EMBL" id="MFC7409187.1"/>
    </source>
</evidence>
<name>A0ABW2QKJ2_9BURK</name>
<dbReference type="InterPro" id="IPR005653">
    <property type="entry name" value="OstA-like_N"/>
</dbReference>
<dbReference type="EMBL" id="JBHTCA010000005">
    <property type="protein sequence ID" value="MFC7409187.1"/>
    <property type="molecule type" value="Genomic_DNA"/>
</dbReference>
<reference evidence="8" key="1">
    <citation type="journal article" date="2019" name="Int. J. Syst. Evol. Microbiol.">
        <title>The Global Catalogue of Microorganisms (GCM) 10K type strain sequencing project: providing services to taxonomists for standard genome sequencing and annotation.</title>
        <authorList>
            <consortium name="The Broad Institute Genomics Platform"/>
            <consortium name="The Broad Institute Genome Sequencing Center for Infectious Disease"/>
            <person name="Wu L."/>
            <person name="Ma J."/>
        </authorList>
    </citation>
    <scope>NUCLEOTIDE SEQUENCE [LARGE SCALE GENOMIC DNA]</scope>
    <source>
        <strain evidence="8">CGMCC 1.12371</strain>
    </source>
</reference>
<dbReference type="Gene3D" id="2.60.450.10">
    <property type="entry name" value="Lipopolysaccharide (LPS) transport protein A like domain"/>
    <property type="match status" value="1"/>
</dbReference>
<feature type="compositionally biased region" description="Low complexity" evidence="5">
    <location>
        <begin position="185"/>
        <end position="200"/>
    </location>
</feature>
<evidence type="ECO:0000256" key="5">
    <source>
        <dbReference type="SAM" id="MobiDB-lite"/>
    </source>
</evidence>
<dbReference type="InterPro" id="IPR014340">
    <property type="entry name" value="LptA"/>
</dbReference>
<proteinExistence type="inferred from homology"/>
<feature type="chain" id="PRO_5044900139" description="Lipopolysaccharide export system protein LptA" evidence="4">
    <location>
        <begin position="22"/>
        <end position="213"/>
    </location>
</feature>
<organism evidence="7 8">
    <name type="scientific">Hydrogenophaga atypica</name>
    <dbReference type="NCBI Taxonomy" id="249409"/>
    <lineage>
        <taxon>Bacteria</taxon>
        <taxon>Pseudomonadati</taxon>
        <taxon>Pseudomonadota</taxon>
        <taxon>Betaproteobacteria</taxon>
        <taxon>Burkholderiales</taxon>
        <taxon>Comamonadaceae</taxon>
        <taxon>Hydrogenophaga</taxon>
    </lineage>
</organism>
<dbReference type="NCBIfam" id="TIGR03002">
    <property type="entry name" value="outer_YhbN_LptA"/>
    <property type="match status" value="1"/>
</dbReference>